<dbReference type="Proteomes" id="UP001497480">
    <property type="component" value="Unassembled WGS sequence"/>
</dbReference>
<comment type="caution">
    <text evidence="1">The sequence shown here is derived from an EMBL/GenBank/DDBJ whole genome shotgun (WGS) entry which is preliminary data.</text>
</comment>
<evidence type="ECO:0000313" key="1">
    <source>
        <dbReference type="EMBL" id="CAL0329773.1"/>
    </source>
</evidence>
<reference evidence="1 2" key="1">
    <citation type="submission" date="2024-03" db="EMBL/GenBank/DDBJ databases">
        <authorList>
            <person name="Martinez-Hernandez J."/>
        </authorList>
    </citation>
    <scope>NUCLEOTIDE SEQUENCE [LARGE SCALE GENOMIC DNA]</scope>
</reference>
<accession>A0AAV1Y9J4</accession>
<protein>
    <submittedName>
        <fullName evidence="1">Uncharacterized protein</fullName>
    </submittedName>
</protein>
<name>A0AAV1Y9J4_LUPLU</name>
<gene>
    <name evidence="1" type="ORF">LLUT_LOCUS30833</name>
</gene>
<evidence type="ECO:0000313" key="2">
    <source>
        <dbReference type="Proteomes" id="UP001497480"/>
    </source>
</evidence>
<organism evidence="1 2">
    <name type="scientific">Lupinus luteus</name>
    <name type="common">European yellow lupine</name>
    <dbReference type="NCBI Taxonomy" id="3873"/>
    <lineage>
        <taxon>Eukaryota</taxon>
        <taxon>Viridiplantae</taxon>
        <taxon>Streptophyta</taxon>
        <taxon>Embryophyta</taxon>
        <taxon>Tracheophyta</taxon>
        <taxon>Spermatophyta</taxon>
        <taxon>Magnoliopsida</taxon>
        <taxon>eudicotyledons</taxon>
        <taxon>Gunneridae</taxon>
        <taxon>Pentapetalae</taxon>
        <taxon>rosids</taxon>
        <taxon>fabids</taxon>
        <taxon>Fabales</taxon>
        <taxon>Fabaceae</taxon>
        <taxon>Papilionoideae</taxon>
        <taxon>50 kb inversion clade</taxon>
        <taxon>genistoids sensu lato</taxon>
        <taxon>core genistoids</taxon>
        <taxon>Genisteae</taxon>
        <taxon>Lupinus</taxon>
    </lineage>
</organism>
<proteinExistence type="predicted"/>
<keyword evidence="2" id="KW-1185">Reference proteome</keyword>
<dbReference type="AlphaFoldDB" id="A0AAV1Y9J4"/>
<dbReference type="EMBL" id="CAXHTB010000022">
    <property type="protein sequence ID" value="CAL0329773.1"/>
    <property type="molecule type" value="Genomic_DNA"/>
</dbReference>
<sequence>MTHVTLSTKNLSPKIHYFLNVHHVTQDKNKKFKTQNLQSARIDRVQKLQPKFSNSRGMVRASSETI</sequence>